<proteinExistence type="predicted"/>
<dbReference type="RefSeq" id="WP_263713499.1">
    <property type="nucleotide sequence ID" value="NZ_JAOWKX010000009.1"/>
</dbReference>
<keyword evidence="2" id="KW-0732">Signal</keyword>
<evidence type="ECO:0000256" key="2">
    <source>
        <dbReference type="SAM" id="SignalP"/>
    </source>
</evidence>
<name>A0ABT3AC05_9ALTE</name>
<dbReference type="Proteomes" id="UP001652504">
    <property type="component" value="Unassembled WGS sequence"/>
</dbReference>
<organism evidence="3 4">
    <name type="scientific">Fluctibacter corallii</name>
    <dbReference type="NCBI Taxonomy" id="2984329"/>
    <lineage>
        <taxon>Bacteria</taxon>
        <taxon>Pseudomonadati</taxon>
        <taxon>Pseudomonadota</taxon>
        <taxon>Gammaproteobacteria</taxon>
        <taxon>Alteromonadales</taxon>
        <taxon>Alteromonadaceae</taxon>
        <taxon>Fluctibacter</taxon>
    </lineage>
</organism>
<feature type="region of interest" description="Disordered" evidence="1">
    <location>
        <begin position="288"/>
        <end position="353"/>
    </location>
</feature>
<feature type="compositionally biased region" description="Basic residues" evidence="1">
    <location>
        <begin position="304"/>
        <end position="322"/>
    </location>
</feature>
<accession>A0ABT3AC05</accession>
<dbReference type="PANTHER" id="PTHR40269:SF1">
    <property type="entry name" value="OUTER MEMBRANE PROTEIN"/>
    <property type="match status" value="1"/>
</dbReference>
<dbReference type="PANTHER" id="PTHR40269">
    <property type="entry name" value="OUTER MEMBRANE PROTEIN-RELATED"/>
    <property type="match status" value="1"/>
</dbReference>
<sequence length="353" mass="42092">MRHNIVAFLLANTLAATSLPAIANLSAATISSASSASEFGITISDDDIAHLDSLLAPIALYPDPLLYQILEASFYTNDLKHAFQWQQRTRYISEYEKTREINKKHWPASVKALLPFEDVIRNMVADEDWLYHLNYYHRYHQDDLLARVQLLRHRAYEQGHLRDSQHMQVRYEHDIIVLTPRFERTYYVPHYHSNYVYGTWWHRHHRPHIWLSLSVNTHHDALRHAIIWGSAIYLHHTALHKRNSWRRSVVWHHHRHNFKTRYRVTSRHNAPRRTHNHEHGVTIHRPKREVHSHAHQPLRSLSKPLKKVHKVSPHYHSTHNKVARGNQTKSHKHKEKTRRSAKQKDRIGKYHDR</sequence>
<feature type="compositionally biased region" description="Basic residues" evidence="1">
    <location>
        <begin position="329"/>
        <end position="341"/>
    </location>
</feature>
<evidence type="ECO:0000313" key="4">
    <source>
        <dbReference type="Proteomes" id="UP001652504"/>
    </source>
</evidence>
<evidence type="ECO:0000256" key="1">
    <source>
        <dbReference type="SAM" id="MobiDB-lite"/>
    </source>
</evidence>
<evidence type="ECO:0000313" key="3">
    <source>
        <dbReference type="EMBL" id="MCV2886212.1"/>
    </source>
</evidence>
<reference evidence="3 4" key="1">
    <citation type="submission" date="2022-10" db="EMBL/GenBank/DDBJ databases">
        <title>Aestuariibacter sp. AA17 isolated from Montipora capitata coral fragment.</title>
        <authorList>
            <person name="Emsley S.A."/>
            <person name="Pfannmuller K.M."/>
            <person name="Loughran R.M."/>
            <person name="Shlafstein M."/>
            <person name="Papke E."/>
            <person name="Saw J.H."/>
            <person name="Ushijima B."/>
            <person name="Videau P."/>
        </authorList>
    </citation>
    <scope>NUCLEOTIDE SEQUENCE [LARGE SCALE GENOMIC DNA]</scope>
    <source>
        <strain evidence="3 4">AA17</strain>
    </source>
</reference>
<dbReference type="EMBL" id="JAOWKX010000009">
    <property type="protein sequence ID" value="MCV2886212.1"/>
    <property type="molecule type" value="Genomic_DNA"/>
</dbReference>
<comment type="caution">
    <text evidence="3">The sequence shown here is derived from an EMBL/GenBank/DDBJ whole genome shotgun (WGS) entry which is preliminary data.</text>
</comment>
<feature type="signal peptide" evidence="2">
    <location>
        <begin position="1"/>
        <end position="23"/>
    </location>
</feature>
<gene>
    <name evidence="3" type="ORF">OE749_16080</name>
</gene>
<dbReference type="InterPro" id="IPR021728">
    <property type="entry name" value="DUF3300"/>
</dbReference>
<protein>
    <submittedName>
        <fullName evidence="3">DUF3300 domain-containing protein</fullName>
    </submittedName>
</protein>
<feature type="chain" id="PRO_5045368713" evidence="2">
    <location>
        <begin position="24"/>
        <end position="353"/>
    </location>
</feature>
<feature type="compositionally biased region" description="Basic and acidic residues" evidence="1">
    <location>
        <begin position="342"/>
        <end position="353"/>
    </location>
</feature>
<dbReference type="Pfam" id="PF11737">
    <property type="entry name" value="DUF3300"/>
    <property type="match status" value="1"/>
</dbReference>
<keyword evidence="4" id="KW-1185">Reference proteome</keyword>